<proteinExistence type="predicted"/>
<dbReference type="InterPro" id="IPR003961">
    <property type="entry name" value="FN3_dom"/>
</dbReference>
<evidence type="ECO:0000256" key="1">
    <source>
        <dbReference type="SAM" id="MobiDB-lite"/>
    </source>
</evidence>
<protein>
    <recommendedName>
        <fullName evidence="4">Fibronectin type-III domain-containing protein</fullName>
    </recommendedName>
</protein>
<feature type="domain" description="Fibronectin type-III" evidence="4">
    <location>
        <begin position="398"/>
        <end position="490"/>
    </location>
</feature>
<dbReference type="AlphaFoldDB" id="A0AAD7STJ6"/>
<keyword evidence="2" id="KW-0472">Membrane</keyword>
<accession>A0AAD7STJ6</accession>
<name>A0AAD7STJ6_9TELE</name>
<dbReference type="InterPro" id="IPR036116">
    <property type="entry name" value="FN3_sf"/>
</dbReference>
<dbReference type="PANTHER" id="PTHR48483:SF1">
    <property type="entry name" value="INTERLEUKIN-12 RECEPTOR SUBUNIT BETA-1-RELATED"/>
    <property type="match status" value="1"/>
</dbReference>
<dbReference type="Pfam" id="PF00041">
    <property type="entry name" value="fn3"/>
    <property type="match status" value="1"/>
</dbReference>
<evidence type="ECO:0000313" key="5">
    <source>
        <dbReference type="EMBL" id="KAJ8408355.1"/>
    </source>
</evidence>
<dbReference type="PROSITE" id="PS50853">
    <property type="entry name" value="FN3"/>
    <property type="match status" value="1"/>
</dbReference>
<evidence type="ECO:0000259" key="4">
    <source>
        <dbReference type="PROSITE" id="PS50853"/>
    </source>
</evidence>
<keyword evidence="3" id="KW-0732">Signal</keyword>
<keyword evidence="2" id="KW-1133">Transmembrane helix</keyword>
<dbReference type="InterPro" id="IPR053073">
    <property type="entry name" value="IL11/IL27_subunit_beta"/>
</dbReference>
<feature type="transmembrane region" description="Helical" evidence="2">
    <location>
        <begin position="497"/>
        <end position="517"/>
    </location>
</feature>
<dbReference type="SMART" id="SM00060">
    <property type="entry name" value="FN3"/>
    <property type="match status" value="2"/>
</dbReference>
<dbReference type="EMBL" id="JAINUG010000035">
    <property type="protein sequence ID" value="KAJ8408355.1"/>
    <property type="molecule type" value="Genomic_DNA"/>
</dbReference>
<feature type="chain" id="PRO_5042059095" description="Fibronectin type-III domain-containing protein" evidence="3">
    <location>
        <begin position="18"/>
        <end position="667"/>
    </location>
</feature>
<organism evidence="5 6">
    <name type="scientific">Aldrovandia affinis</name>
    <dbReference type="NCBI Taxonomy" id="143900"/>
    <lineage>
        <taxon>Eukaryota</taxon>
        <taxon>Metazoa</taxon>
        <taxon>Chordata</taxon>
        <taxon>Craniata</taxon>
        <taxon>Vertebrata</taxon>
        <taxon>Euteleostomi</taxon>
        <taxon>Actinopterygii</taxon>
        <taxon>Neopterygii</taxon>
        <taxon>Teleostei</taxon>
        <taxon>Notacanthiformes</taxon>
        <taxon>Halosauridae</taxon>
        <taxon>Aldrovandia</taxon>
    </lineage>
</organism>
<dbReference type="PANTHER" id="PTHR48483">
    <property type="entry name" value="INTERLEUKIN-27 SUBUNIT BETA"/>
    <property type="match status" value="1"/>
</dbReference>
<gene>
    <name evidence="5" type="ORF">AAFF_G00257690</name>
</gene>
<dbReference type="CDD" id="cd00063">
    <property type="entry name" value="FN3"/>
    <property type="match status" value="2"/>
</dbReference>
<keyword evidence="6" id="KW-1185">Reference proteome</keyword>
<dbReference type="Proteomes" id="UP001221898">
    <property type="component" value="Unassembled WGS sequence"/>
</dbReference>
<feature type="signal peptide" evidence="3">
    <location>
        <begin position="1"/>
        <end position="17"/>
    </location>
</feature>
<comment type="caution">
    <text evidence="5">The sequence shown here is derived from an EMBL/GenBank/DDBJ whole genome shotgun (WGS) entry which is preliminary data.</text>
</comment>
<feature type="region of interest" description="Disordered" evidence="1">
    <location>
        <begin position="608"/>
        <end position="667"/>
    </location>
</feature>
<reference evidence="5" key="1">
    <citation type="journal article" date="2023" name="Science">
        <title>Genome structures resolve the early diversification of teleost fishes.</title>
        <authorList>
            <person name="Parey E."/>
            <person name="Louis A."/>
            <person name="Montfort J."/>
            <person name="Bouchez O."/>
            <person name="Roques C."/>
            <person name="Iampietro C."/>
            <person name="Lluch J."/>
            <person name="Castinel A."/>
            <person name="Donnadieu C."/>
            <person name="Desvignes T."/>
            <person name="Floi Bucao C."/>
            <person name="Jouanno E."/>
            <person name="Wen M."/>
            <person name="Mejri S."/>
            <person name="Dirks R."/>
            <person name="Jansen H."/>
            <person name="Henkel C."/>
            <person name="Chen W.J."/>
            <person name="Zahm M."/>
            <person name="Cabau C."/>
            <person name="Klopp C."/>
            <person name="Thompson A.W."/>
            <person name="Robinson-Rechavi M."/>
            <person name="Braasch I."/>
            <person name="Lecointre G."/>
            <person name="Bobe J."/>
            <person name="Postlethwait J.H."/>
            <person name="Berthelot C."/>
            <person name="Roest Crollius H."/>
            <person name="Guiguen Y."/>
        </authorList>
    </citation>
    <scope>NUCLEOTIDE SEQUENCE</scope>
    <source>
        <strain evidence="5">NC1722</strain>
    </source>
</reference>
<evidence type="ECO:0000256" key="3">
    <source>
        <dbReference type="SAM" id="SignalP"/>
    </source>
</evidence>
<dbReference type="SUPFAM" id="SSF49265">
    <property type="entry name" value="Fibronectin type III"/>
    <property type="match status" value="2"/>
</dbReference>
<keyword evidence="2" id="KW-0812">Transmembrane</keyword>
<feature type="compositionally biased region" description="Basic and acidic residues" evidence="1">
    <location>
        <begin position="644"/>
        <end position="657"/>
    </location>
</feature>
<dbReference type="Gene3D" id="2.60.40.10">
    <property type="entry name" value="Immunoglobulins"/>
    <property type="match status" value="3"/>
</dbReference>
<evidence type="ECO:0000313" key="6">
    <source>
        <dbReference type="Proteomes" id="UP001221898"/>
    </source>
</evidence>
<evidence type="ECO:0000256" key="2">
    <source>
        <dbReference type="SAM" id="Phobius"/>
    </source>
</evidence>
<dbReference type="InterPro" id="IPR013783">
    <property type="entry name" value="Ig-like_fold"/>
</dbReference>
<sequence>MELEVLFITLAVVLAHGAPNETPTDLKCYKKTINTNEDFTCTWKPGASAGNATYTFHYCRFDVQIKNVVCASHAVGRKNVYVLLSDDASTIRESYLLVEAHLGNSSYRSSNVSVCLQHQVQYDAPDITMSRSSGNITLFWQRPPEAIVNEIQYRRRGDQLWESETLETEGEKKEENHTLTLQKDTVYNVRVRRKAKALNIWSAWSQTMEVPVEIREKPMVTWDIGELNTFVRPLKLRWEAPPEPESAGGVRYHLSLAFIPCASDPRIIQTDSTEYNTNVSASAVTVNITAINNVGKSPKQTVIIPAQHLENCPKDKALPVGNQKKRKCVEWYELTGANSTGSVQSNWTKKEIYDISQIKQDMKDFVRYHYFFHIGANEKPRTIALCPIYKTEGVPKHGPPKVTVVDVTHNSALVSWQPIPIAHQQGFLKNYVIYITRGHDTNVVQINGSQTNYTIPNLIAGTLYVVHVAGETVKGVGPSTTGQILLSPPPGVSHSDWIIVAPIVLALILTILCSFIIKRLKSKLLPEIPTPVITETPVNLSRNKEELYPAGEEVHPVLLVHDHQDKSNKPPPPFLEESALLEEPCDTSLCEDEGVESQADWDSDALWVQFPPEPRLQEAEAEPAGAHGAGGAEPPPGRLRAHRDRLQERPGFREHRTSGPSCSGLWK</sequence>